<dbReference type="EC" id="3.4.24.-" evidence="7"/>
<keyword evidence="2 6" id="KW-0479">Metal-binding</keyword>
<feature type="active site" evidence="6">
    <location>
        <position position="143"/>
    </location>
</feature>
<sequence length="284" mass="32228">MSVVLHSAVVLLIFSPFSLVCSPHGRAQTRHPKWSYGGESDMLMPDTRSAINLVERWWPKGVICYEIEGNFSLYELDIILEALRDGFNGTCIRLRNCRWECGGDYVAIKNDEPNCFTDVGRLGGRQVMNLGEGCVYTGTVIHETMHALGFYHEHANPNRDDYLQIWEENIDPEMMHNFEKDDPEYVTDFGQPYDYCSITHYDERAFGINNSITMTPKCDVTCEMGFVEELSPIDINKLNIMYDCPYPLNEVSAPTGCREIVSTTIQPTTDENDCGASVEDDCPE</sequence>
<feature type="signal peptide" evidence="7">
    <location>
        <begin position="1"/>
        <end position="27"/>
    </location>
</feature>
<dbReference type="AlphaFoldDB" id="A0A5N4AW82"/>
<evidence type="ECO:0000259" key="8">
    <source>
        <dbReference type="PROSITE" id="PS51864"/>
    </source>
</evidence>
<dbReference type="PANTHER" id="PTHR10127">
    <property type="entry name" value="DISCOIDIN, CUB, EGF, LAMININ , AND ZINC METALLOPROTEASE DOMAIN CONTAINING"/>
    <property type="match status" value="1"/>
</dbReference>
<proteinExistence type="predicted"/>
<feature type="binding site" evidence="6">
    <location>
        <position position="142"/>
    </location>
    <ligand>
        <name>Zn(2+)</name>
        <dbReference type="ChEBI" id="CHEBI:29105"/>
        <note>catalytic</note>
    </ligand>
</feature>
<feature type="chain" id="PRO_5024502246" description="Metalloendopeptidase" evidence="7">
    <location>
        <begin position="28"/>
        <end position="284"/>
    </location>
</feature>
<comment type="caution">
    <text evidence="6">Lacks conserved residue(s) required for the propagation of feature annotation.</text>
</comment>
<evidence type="ECO:0000313" key="9">
    <source>
        <dbReference type="EMBL" id="KAB0801577.1"/>
    </source>
</evidence>
<organism evidence="9 10">
    <name type="scientific">Photinus pyralis</name>
    <name type="common">Common eastern firefly</name>
    <name type="synonym">Lampyris pyralis</name>
    <dbReference type="NCBI Taxonomy" id="7054"/>
    <lineage>
        <taxon>Eukaryota</taxon>
        <taxon>Metazoa</taxon>
        <taxon>Ecdysozoa</taxon>
        <taxon>Arthropoda</taxon>
        <taxon>Hexapoda</taxon>
        <taxon>Insecta</taxon>
        <taxon>Pterygota</taxon>
        <taxon>Neoptera</taxon>
        <taxon>Endopterygota</taxon>
        <taxon>Coleoptera</taxon>
        <taxon>Polyphaga</taxon>
        <taxon>Elateriformia</taxon>
        <taxon>Elateroidea</taxon>
        <taxon>Lampyridae</taxon>
        <taxon>Lampyrinae</taxon>
        <taxon>Photinus</taxon>
    </lineage>
</organism>
<evidence type="ECO:0000256" key="7">
    <source>
        <dbReference type="RuleBase" id="RU361183"/>
    </source>
</evidence>
<evidence type="ECO:0000313" key="10">
    <source>
        <dbReference type="Proteomes" id="UP000327044"/>
    </source>
</evidence>
<dbReference type="Gene3D" id="3.40.390.10">
    <property type="entry name" value="Collagenase (Catalytic Domain)"/>
    <property type="match status" value="1"/>
</dbReference>
<dbReference type="PRINTS" id="PR00480">
    <property type="entry name" value="ASTACIN"/>
</dbReference>
<feature type="binding site" evidence="6">
    <location>
        <position position="146"/>
    </location>
    <ligand>
        <name>Zn(2+)</name>
        <dbReference type="ChEBI" id="CHEBI:29105"/>
        <note>catalytic</note>
    </ligand>
</feature>
<evidence type="ECO:0000256" key="2">
    <source>
        <dbReference type="ARBA" id="ARBA00022723"/>
    </source>
</evidence>
<protein>
    <recommendedName>
        <fullName evidence="7">Metalloendopeptidase</fullName>
        <ecNumber evidence="7">3.4.24.-</ecNumber>
    </recommendedName>
</protein>
<dbReference type="InParanoid" id="A0A5N4AW82"/>
<dbReference type="InterPro" id="IPR034035">
    <property type="entry name" value="Astacin-like_dom"/>
</dbReference>
<dbReference type="InterPro" id="IPR001506">
    <property type="entry name" value="Peptidase_M12A"/>
</dbReference>
<comment type="cofactor">
    <cofactor evidence="6 7">
        <name>Zn(2+)</name>
        <dbReference type="ChEBI" id="CHEBI:29105"/>
    </cofactor>
    <text evidence="6 7">Binds 1 zinc ion per subunit.</text>
</comment>
<dbReference type="Proteomes" id="UP000327044">
    <property type="component" value="Unassembled WGS sequence"/>
</dbReference>
<accession>A0A5N4AW82</accession>
<dbReference type="InterPro" id="IPR024079">
    <property type="entry name" value="MetalloPept_cat_dom_sf"/>
</dbReference>
<keyword evidence="3 6" id="KW-0378">Hydrolase</keyword>
<evidence type="ECO:0000256" key="1">
    <source>
        <dbReference type="ARBA" id="ARBA00022670"/>
    </source>
</evidence>
<keyword evidence="1 6" id="KW-0645">Protease</keyword>
<dbReference type="Pfam" id="PF01400">
    <property type="entry name" value="Astacin"/>
    <property type="match status" value="1"/>
</dbReference>
<keyword evidence="4 6" id="KW-0862">Zinc</keyword>
<dbReference type="SUPFAM" id="SSF55486">
    <property type="entry name" value="Metalloproteases ('zincins'), catalytic domain"/>
    <property type="match status" value="1"/>
</dbReference>
<evidence type="ECO:0000256" key="6">
    <source>
        <dbReference type="PROSITE-ProRule" id="PRU01211"/>
    </source>
</evidence>
<feature type="domain" description="Peptidase M12A" evidence="8">
    <location>
        <begin position="49"/>
        <end position="245"/>
    </location>
</feature>
<keyword evidence="10" id="KW-1185">Reference proteome</keyword>
<gene>
    <name evidence="9" type="ORF">PPYR_03763</name>
</gene>
<evidence type="ECO:0000256" key="4">
    <source>
        <dbReference type="ARBA" id="ARBA00022833"/>
    </source>
</evidence>
<keyword evidence="7" id="KW-0732">Signal</keyword>
<evidence type="ECO:0000256" key="5">
    <source>
        <dbReference type="ARBA" id="ARBA00023049"/>
    </source>
</evidence>
<evidence type="ECO:0000256" key="3">
    <source>
        <dbReference type="ARBA" id="ARBA00022801"/>
    </source>
</evidence>
<dbReference type="EMBL" id="VVIM01000002">
    <property type="protein sequence ID" value="KAB0801577.1"/>
    <property type="molecule type" value="Genomic_DNA"/>
</dbReference>
<dbReference type="GO" id="GO:0006508">
    <property type="term" value="P:proteolysis"/>
    <property type="evidence" value="ECO:0007669"/>
    <property type="project" value="UniProtKB-KW"/>
</dbReference>
<dbReference type="InterPro" id="IPR006026">
    <property type="entry name" value="Peptidase_Metallo"/>
</dbReference>
<name>A0A5N4AW82_PHOPY</name>
<dbReference type="SMART" id="SM00235">
    <property type="entry name" value="ZnMc"/>
    <property type="match status" value="1"/>
</dbReference>
<dbReference type="GO" id="GO:0004222">
    <property type="term" value="F:metalloendopeptidase activity"/>
    <property type="evidence" value="ECO:0007669"/>
    <property type="project" value="UniProtKB-UniRule"/>
</dbReference>
<feature type="binding site" evidence="6">
    <location>
        <position position="152"/>
    </location>
    <ligand>
        <name>Zn(2+)</name>
        <dbReference type="ChEBI" id="CHEBI:29105"/>
        <note>catalytic</note>
    </ligand>
</feature>
<dbReference type="PROSITE" id="PS51864">
    <property type="entry name" value="ASTACIN"/>
    <property type="match status" value="1"/>
</dbReference>
<dbReference type="CDD" id="cd04280">
    <property type="entry name" value="ZnMc_astacin_like"/>
    <property type="match status" value="1"/>
</dbReference>
<keyword evidence="5 6" id="KW-0482">Metalloprotease</keyword>
<dbReference type="GO" id="GO:0008270">
    <property type="term" value="F:zinc ion binding"/>
    <property type="evidence" value="ECO:0007669"/>
    <property type="project" value="UniProtKB-UniRule"/>
</dbReference>
<reference evidence="9 10" key="1">
    <citation type="journal article" date="2018" name="Elife">
        <title>Firefly genomes illuminate parallel origins of bioluminescence in beetles.</title>
        <authorList>
            <person name="Fallon T.R."/>
            <person name="Lower S.E."/>
            <person name="Chang C.H."/>
            <person name="Bessho-Uehara M."/>
            <person name="Martin G.J."/>
            <person name="Bewick A.J."/>
            <person name="Behringer M."/>
            <person name="Debat H.J."/>
            <person name="Wong I."/>
            <person name="Day J.C."/>
            <person name="Suvorov A."/>
            <person name="Silva C.J."/>
            <person name="Stanger-Hall K.F."/>
            <person name="Hall D.W."/>
            <person name="Schmitz R.J."/>
            <person name="Nelson D.R."/>
            <person name="Lewis S.M."/>
            <person name="Shigenobu S."/>
            <person name="Bybee S.M."/>
            <person name="Larracuente A.M."/>
            <person name="Oba Y."/>
            <person name="Weng J.K."/>
        </authorList>
    </citation>
    <scope>NUCLEOTIDE SEQUENCE [LARGE SCALE GENOMIC DNA]</scope>
    <source>
        <strain evidence="9">1611_PpyrPB1</strain>
        <tissue evidence="9">Whole body</tissue>
    </source>
</reference>
<dbReference type="PANTHER" id="PTHR10127:SF780">
    <property type="entry name" value="METALLOENDOPEPTIDASE"/>
    <property type="match status" value="1"/>
</dbReference>
<dbReference type="OrthoDB" id="291007at2759"/>
<comment type="caution">
    <text evidence="9">The sequence shown here is derived from an EMBL/GenBank/DDBJ whole genome shotgun (WGS) entry which is preliminary data.</text>
</comment>